<dbReference type="Gene3D" id="3.60.60.10">
    <property type="entry name" value="Penicillin V Acylase, Chain A"/>
    <property type="match status" value="1"/>
</dbReference>
<dbReference type="EMBL" id="LN879502">
    <property type="protein sequence ID" value="CUI16659.1"/>
    <property type="molecule type" value="Genomic_DNA"/>
</dbReference>
<dbReference type="InParanoid" id="A0A0U5ER76"/>
<dbReference type="PATRIC" id="fig|389348.3.peg.1150"/>
<name>A0A0U5ER76_9BACT</name>
<evidence type="ECO:0000313" key="3">
    <source>
        <dbReference type="Proteomes" id="UP000069902"/>
    </source>
</evidence>
<keyword evidence="3" id="KW-1185">Reference proteome</keyword>
<dbReference type="InterPro" id="IPR005079">
    <property type="entry name" value="Peptidase_C45_hydrolase"/>
</dbReference>
<dbReference type="KEGG" id="pnl:PNK_1042"/>
<dbReference type="InterPro" id="IPR047794">
    <property type="entry name" value="C45_proenzyme-like"/>
</dbReference>
<dbReference type="InterPro" id="IPR047803">
    <property type="entry name" value="DCD1A/B-like"/>
</dbReference>
<feature type="domain" description="Peptidase C45 hydrolase" evidence="1">
    <location>
        <begin position="146"/>
        <end position="252"/>
    </location>
</feature>
<protein>
    <recommendedName>
        <fullName evidence="1">Peptidase C45 hydrolase domain-containing protein</fullName>
    </recommendedName>
</protein>
<reference evidence="3" key="1">
    <citation type="submission" date="2015-09" db="EMBL/GenBank/DDBJ databases">
        <authorList>
            <person name="Bertelli C."/>
        </authorList>
    </citation>
    <scope>NUCLEOTIDE SEQUENCE [LARGE SCALE GENOMIC DNA]</scope>
    <source>
        <strain evidence="3">KNic</strain>
    </source>
</reference>
<dbReference type="STRING" id="389348.PNK_1042"/>
<dbReference type="Proteomes" id="UP000069902">
    <property type="component" value="Chromosome cPNK"/>
</dbReference>
<dbReference type="Pfam" id="PF03417">
    <property type="entry name" value="AAT"/>
    <property type="match status" value="1"/>
</dbReference>
<organism evidence="2 3">
    <name type="scientific">Candidatus Protochlamydia naegleriophila</name>
    <dbReference type="NCBI Taxonomy" id="389348"/>
    <lineage>
        <taxon>Bacteria</taxon>
        <taxon>Pseudomonadati</taxon>
        <taxon>Chlamydiota</taxon>
        <taxon>Chlamydiia</taxon>
        <taxon>Parachlamydiales</taxon>
        <taxon>Parachlamydiaceae</taxon>
        <taxon>Candidatus Protochlamydia</taxon>
    </lineage>
</organism>
<dbReference type="PANTHER" id="PTHR35190:SF2">
    <property type="entry name" value="PROTEIN DCD1B"/>
    <property type="match status" value="1"/>
</dbReference>
<dbReference type="AlphaFoldDB" id="A0A0U5ER76"/>
<proteinExistence type="predicted"/>
<gene>
    <name evidence="2" type="ORF">PNK_1042</name>
</gene>
<evidence type="ECO:0000259" key="1">
    <source>
        <dbReference type="Pfam" id="PF03417"/>
    </source>
</evidence>
<evidence type="ECO:0000313" key="2">
    <source>
        <dbReference type="EMBL" id="CUI16659.1"/>
    </source>
</evidence>
<accession>A0A0U5ER76</accession>
<dbReference type="NCBIfam" id="NF040521">
    <property type="entry name" value="C45_proenzyme"/>
    <property type="match status" value="1"/>
</dbReference>
<sequence>MFRFILASFGLLVTMIGLQAKELAREGKGLLESKESQLILHLKGTPYQMGYQHGRLLKSAIAYNVERYIDQKILLGRDMPIIKQFMETLPSIMPHIPQSMIDELCGMADGAQLPFEKLLLLNLFPEMFHCSGLTVSGQATEKGELYHVRVLDYGAGQDLQDTAVLMVMEPLGKISFLNVSYAGFIGSITGMNAQHIAIGEIGGRGYGQWNGMPMAFLLRLLLEDATTLNDVKEILTAAPRTCEYYYVFSDGKTGKSFGVYATPQDLQFIEPGTAYSLFDFSSNERSNDGKIVLTDLHVESSSFQTVLYQDDKKEQIKGLIHRQLADCVVLTGFSHPQRYPVLMERLEKVYGYIKPKDLEEAIKAPVARPTNLHNAIFAPRRLEVWIAHAGPAGELACDQIYYHYSLLELLRSN</sequence>
<dbReference type="PANTHER" id="PTHR35190">
    <property type="entry name" value="PROTEIN DCD1B"/>
    <property type="match status" value="1"/>
</dbReference>
<dbReference type="RefSeq" id="WP_059060721.1">
    <property type="nucleotide sequence ID" value="NZ_LN879502.1"/>
</dbReference>